<comment type="caution">
    <text evidence="1">The sequence shown here is derived from an EMBL/GenBank/DDBJ whole genome shotgun (WGS) entry which is preliminary data.</text>
</comment>
<dbReference type="EMBL" id="ACJE01000004">
    <property type="protein sequence ID" value="EHA26828.1"/>
    <property type="molecule type" value="Genomic_DNA"/>
</dbReference>
<reference evidence="1 2" key="1">
    <citation type="journal article" date="2011" name="Genome Res.">
        <title>Comparative genomics of citric-acid-producing Aspergillus niger ATCC 1015 versus enzyme-producing CBS 513.88.</title>
        <authorList>
            <person name="Andersen M.R."/>
            <person name="Salazar M.P."/>
            <person name="Schaap P.J."/>
            <person name="van de Vondervoort P.J."/>
            <person name="Culley D."/>
            <person name="Thykaer J."/>
            <person name="Frisvad J.C."/>
            <person name="Nielsen K.F."/>
            <person name="Albang R."/>
            <person name="Albermann K."/>
            <person name="Berka R.M."/>
            <person name="Braus G.H."/>
            <person name="Braus-Stromeyer S.A."/>
            <person name="Corrochano L.M."/>
            <person name="Dai Z."/>
            <person name="van Dijck P.W."/>
            <person name="Hofmann G."/>
            <person name="Lasure L.L."/>
            <person name="Magnuson J.K."/>
            <person name="Menke H."/>
            <person name="Meijer M."/>
            <person name="Meijer S.L."/>
            <person name="Nielsen J.B."/>
            <person name="Nielsen M.L."/>
            <person name="van Ooyen A.J."/>
            <person name="Pel H.J."/>
            <person name="Poulsen L."/>
            <person name="Samson R.A."/>
            <person name="Stam H."/>
            <person name="Tsang A."/>
            <person name="van den Brink J.M."/>
            <person name="Atkins A."/>
            <person name="Aerts A."/>
            <person name="Shapiro H."/>
            <person name="Pangilinan J."/>
            <person name="Salamov A."/>
            <person name="Lou Y."/>
            <person name="Lindquist E."/>
            <person name="Lucas S."/>
            <person name="Grimwood J."/>
            <person name="Grigoriev I.V."/>
            <person name="Kubicek C.P."/>
            <person name="Martinez D."/>
            <person name="van Peij N.N."/>
            <person name="Roubos J.A."/>
            <person name="Nielsen J."/>
            <person name="Baker S.E."/>
        </authorList>
    </citation>
    <scope>NUCLEOTIDE SEQUENCE [LARGE SCALE GENOMIC DNA]</scope>
    <source>
        <strain evidence="2">ATCC 1015 / CBS 113.46 / FGSC A1144 / LSHB Ac4 / NCTC 3858a / NRRL 328 / USDA 3528.7</strain>
    </source>
</reference>
<proteinExistence type="predicted"/>
<gene>
    <name evidence="1" type="ORF">ASPNIDRAFT_35746</name>
</gene>
<name>G3XTV5_ASPNA</name>
<sequence length="101" mass="10943">MHVTQQDGPISKSSCSWLALESVRDLPPAKPEEIKLGKLHNAGEQSLGVGPFSGMVEEVCGSVGGLSSEDFGWCYLDYAVGFIMMGMGWEYHTWCGVGGWE</sequence>
<evidence type="ECO:0000313" key="2">
    <source>
        <dbReference type="Proteomes" id="UP000009038"/>
    </source>
</evidence>
<dbReference type="HOGENOM" id="CLU_2291091_0_0_1"/>
<dbReference type="VEuPathDB" id="FungiDB:ASPNIDRAFT2_35746"/>
<dbReference type="AlphaFoldDB" id="G3XTV5"/>
<evidence type="ECO:0000313" key="1">
    <source>
        <dbReference type="EMBL" id="EHA26828.1"/>
    </source>
</evidence>
<accession>G3XTV5</accession>
<protein>
    <submittedName>
        <fullName evidence="1">Uncharacterized protein</fullName>
    </submittedName>
</protein>
<organism evidence="1 2">
    <name type="scientific">Aspergillus niger (strain ATCC 1015 / CBS 113.46 / FGSC A1144 / LSHB Ac4 / NCTC 3858a / NRRL 328 / USDA 3528.7)</name>
    <dbReference type="NCBI Taxonomy" id="380704"/>
    <lineage>
        <taxon>Eukaryota</taxon>
        <taxon>Fungi</taxon>
        <taxon>Dikarya</taxon>
        <taxon>Ascomycota</taxon>
        <taxon>Pezizomycotina</taxon>
        <taxon>Eurotiomycetes</taxon>
        <taxon>Eurotiomycetidae</taxon>
        <taxon>Eurotiales</taxon>
        <taxon>Aspergillaceae</taxon>
        <taxon>Aspergillus</taxon>
        <taxon>Aspergillus subgen. Circumdati</taxon>
    </lineage>
</organism>
<dbReference type="Proteomes" id="UP000009038">
    <property type="component" value="Unassembled WGS sequence"/>
</dbReference>